<evidence type="ECO:0000313" key="12">
    <source>
        <dbReference type="Proteomes" id="UP001595539"/>
    </source>
</evidence>
<feature type="transmembrane region" description="Helical" evidence="9">
    <location>
        <begin position="112"/>
        <end position="129"/>
    </location>
</feature>
<feature type="domain" description="Cation/H+ exchanger transmembrane" evidence="10">
    <location>
        <begin position="58"/>
        <end position="445"/>
    </location>
</feature>
<evidence type="ECO:0000256" key="5">
    <source>
        <dbReference type="ARBA" id="ARBA00022989"/>
    </source>
</evidence>
<evidence type="ECO:0000256" key="7">
    <source>
        <dbReference type="ARBA" id="ARBA00023136"/>
    </source>
</evidence>
<evidence type="ECO:0000256" key="1">
    <source>
        <dbReference type="ARBA" id="ARBA00004651"/>
    </source>
</evidence>
<feature type="transmembrane region" description="Helical" evidence="9">
    <location>
        <begin position="212"/>
        <end position="230"/>
    </location>
</feature>
<feature type="transmembrane region" description="Helical" evidence="9">
    <location>
        <begin position="74"/>
        <end position="92"/>
    </location>
</feature>
<keyword evidence="4 9" id="KW-0812">Transmembrane</keyword>
<evidence type="ECO:0000313" key="11">
    <source>
        <dbReference type="EMBL" id="MFC3631437.1"/>
    </source>
</evidence>
<keyword evidence="5 9" id="KW-1133">Transmembrane helix</keyword>
<accession>A0ABV7U8J1</accession>
<keyword evidence="6" id="KW-0406">Ion transport</keyword>
<comment type="caution">
    <text evidence="11">The sequence shown here is derived from an EMBL/GenBank/DDBJ whole genome shotgun (WGS) entry which is preliminary data.</text>
</comment>
<evidence type="ECO:0000256" key="8">
    <source>
        <dbReference type="SAM" id="MobiDB-lite"/>
    </source>
</evidence>
<reference evidence="12" key="1">
    <citation type="journal article" date="2019" name="Int. J. Syst. Evol. Microbiol.">
        <title>The Global Catalogue of Microorganisms (GCM) 10K type strain sequencing project: providing services to taxonomists for standard genome sequencing and annotation.</title>
        <authorList>
            <consortium name="The Broad Institute Genomics Platform"/>
            <consortium name="The Broad Institute Genome Sequencing Center for Infectious Disease"/>
            <person name="Wu L."/>
            <person name="Ma J."/>
        </authorList>
    </citation>
    <scope>NUCLEOTIDE SEQUENCE [LARGE SCALE GENOMIC DNA]</scope>
    <source>
        <strain evidence="12">KCTC 42473</strain>
    </source>
</reference>
<evidence type="ECO:0000256" key="4">
    <source>
        <dbReference type="ARBA" id="ARBA00022692"/>
    </source>
</evidence>
<keyword evidence="7 9" id="KW-0472">Membrane</keyword>
<evidence type="ECO:0000256" key="9">
    <source>
        <dbReference type="SAM" id="Phobius"/>
    </source>
</evidence>
<dbReference type="PANTHER" id="PTHR32507">
    <property type="entry name" value="NA(+)/H(+) ANTIPORTER 1"/>
    <property type="match status" value="1"/>
</dbReference>
<feature type="transmembrane region" description="Helical" evidence="9">
    <location>
        <begin position="331"/>
        <end position="348"/>
    </location>
</feature>
<dbReference type="RefSeq" id="WP_377763712.1">
    <property type="nucleotide sequence ID" value="NZ_JBHRXY010000029.1"/>
</dbReference>
<evidence type="ECO:0000259" key="10">
    <source>
        <dbReference type="Pfam" id="PF00999"/>
    </source>
</evidence>
<feature type="transmembrane region" description="Helical" evidence="9">
    <location>
        <begin position="360"/>
        <end position="380"/>
    </location>
</feature>
<evidence type="ECO:0000256" key="6">
    <source>
        <dbReference type="ARBA" id="ARBA00023065"/>
    </source>
</evidence>
<evidence type="ECO:0000256" key="3">
    <source>
        <dbReference type="ARBA" id="ARBA00022449"/>
    </source>
</evidence>
<feature type="transmembrane region" description="Helical" evidence="9">
    <location>
        <begin position="141"/>
        <end position="174"/>
    </location>
</feature>
<name>A0ABV7U8J1_9RHOB</name>
<proteinExistence type="predicted"/>
<feature type="transmembrane region" description="Helical" evidence="9">
    <location>
        <begin position="242"/>
        <end position="260"/>
    </location>
</feature>
<comment type="subcellular location">
    <subcellularLocation>
        <location evidence="1">Cell membrane</location>
        <topology evidence="1">Multi-pass membrane protein</topology>
    </subcellularLocation>
</comment>
<gene>
    <name evidence="11" type="ORF">ACFOM8_18560</name>
</gene>
<feature type="transmembrane region" description="Helical" evidence="9">
    <location>
        <begin position="48"/>
        <end position="67"/>
    </location>
</feature>
<keyword evidence="12" id="KW-1185">Reference proteome</keyword>
<keyword evidence="3" id="KW-0050">Antiport</keyword>
<evidence type="ECO:0000256" key="2">
    <source>
        <dbReference type="ARBA" id="ARBA00022448"/>
    </source>
</evidence>
<feature type="transmembrane region" description="Helical" evidence="9">
    <location>
        <begin position="392"/>
        <end position="410"/>
    </location>
</feature>
<dbReference type="Proteomes" id="UP001595539">
    <property type="component" value="Unassembled WGS sequence"/>
</dbReference>
<organism evidence="11 12">
    <name type="scientific">Paracoccus angustae</name>
    <dbReference type="NCBI Taxonomy" id="1671480"/>
    <lineage>
        <taxon>Bacteria</taxon>
        <taxon>Pseudomonadati</taxon>
        <taxon>Pseudomonadota</taxon>
        <taxon>Alphaproteobacteria</taxon>
        <taxon>Rhodobacterales</taxon>
        <taxon>Paracoccaceae</taxon>
        <taxon>Paracoccus</taxon>
    </lineage>
</organism>
<feature type="transmembrane region" description="Helical" evidence="9">
    <location>
        <begin position="422"/>
        <end position="443"/>
    </location>
</feature>
<sequence>MGSKFHQFANGRACHLTKIALSSTLWHRSEVVRSALTGMMTWFHPDPYILVLTGAGFLIALVAWLPLALKRLPLSLPIVCIGLGAALFSLPQVTLVPSPLDYPEITERFTEFVVIIALMGAGLKLDRVFGMRRWQVTWRLILVTMPLSIGAITLLFGGVVGLPWVLALLLGAVLAPTDPVLASDVQVGPPKSGEEDEVRFGLTSEAGMNDGAAFPFVHLAIVLALAGTTGEPWAAKWLTYHVLWEIGAGVAGGWLIGRAFGWVTFRIPAETKLAQTGDGLIALAATFVSYGLTEIIHSYGFLSVFVTALTFRHAHRSHDFHREMHDVTEQVERLAMMVLLLLFGGALADGLLAPLAWTDIVAAVVILLVIRPVMGVIGLAGFKAAWSEKLTIAFFGIRGVGSFYYLAYGLNHMEVEGAERLWAIVGLVVVISVFMHGLTVTPLMRLLDRTHGRDPDAEAIPPPGLQGPRGVDD</sequence>
<dbReference type="EMBL" id="JBHRXY010000029">
    <property type="protein sequence ID" value="MFC3631437.1"/>
    <property type="molecule type" value="Genomic_DNA"/>
</dbReference>
<keyword evidence="2" id="KW-0813">Transport</keyword>
<feature type="region of interest" description="Disordered" evidence="8">
    <location>
        <begin position="454"/>
        <end position="473"/>
    </location>
</feature>
<dbReference type="Pfam" id="PF00999">
    <property type="entry name" value="Na_H_Exchanger"/>
    <property type="match status" value="1"/>
</dbReference>
<dbReference type="InterPro" id="IPR006153">
    <property type="entry name" value="Cation/H_exchanger_TM"/>
</dbReference>
<protein>
    <submittedName>
        <fullName evidence="11">Cation:proton antiporter</fullName>
    </submittedName>
</protein>
<feature type="transmembrane region" description="Helical" evidence="9">
    <location>
        <begin position="280"/>
        <end position="311"/>
    </location>
</feature>
<dbReference type="PANTHER" id="PTHR32507:SF8">
    <property type="entry name" value="CNH1P"/>
    <property type="match status" value="1"/>
</dbReference>